<evidence type="ECO:0000313" key="3">
    <source>
        <dbReference type="Proteomes" id="UP000191901"/>
    </source>
</evidence>
<reference evidence="2 3" key="1">
    <citation type="journal article" date="2016" name="Biochim. Biophys. Acta">
        <title>Characterization of red-shifted phycobilisomes isolated from the chlorophyll f-containing cyanobacterium Halomicronema hongdechloris.</title>
        <authorList>
            <person name="Li Y."/>
            <person name="Lin Y."/>
            <person name="Garvey C.J."/>
            <person name="Birch D."/>
            <person name="Corkery R.W."/>
            <person name="Loughlin P.C."/>
            <person name="Scheer H."/>
            <person name="Willows R.D."/>
            <person name="Chen M."/>
        </authorList>
    </citation>
    <scope>NUCLEOTIDE SEQUENCE [LARGE SCALE GENOMIC DNA]</scope>
    <source>
        <strain evidence="2 3">C2206</strain>
    </source>
</reference>
<sequence length="309" mass="34572">MTSIVGDYGILMHDVIVLGDINLDCCVLGNLELDFSSLVENGRIVWEKIEDRPGGTGLNFAILAKKRGYDPLLIGRVGNDFPGGLLLDFISNLGLNKGVFVDKNNPTGRAVVVRDAKDIRLLIDNNTKEKLNANQFLSLDNIKSYSEEIKNSRFLYISGFCIKDKSVPRFESVQQAIDIAVKNGTSIIFDVVPHKIYEEISFKQLRETIPQANIVFSEVATIRRLLSLGTTQENITERIAEETAQALRKFYHRFALRWGRSGVDEEIIWDGIARKMTRRSHDHSSAEEKRGFGDQIALDALGNVFGLGP</sequence>
<feature type="domain" description="Carbohydrate kinase PfkB" evidence="1">
    <location>
        <begin position="24"/>
        <end position="241"/>
    </location>
</feature>
<dbReference type="InterPro" id="IPR029056">
    <property type="entry name" value="Ribokinase-like"/>
</dbReference>
<protein>
    <recommendedName>
        <fullName evidence="1">Carbohydrate kinase PfkB domain-containing protein</fullName>
    </recommendedName>
</protein>
<evidence type="ECO:0000313" key="2">
    <source>
        <dbReference type="EMBL" id="ASC73513.1"/>
    </source>
</evidence>
<dbReference type="InterPro" id="IPR011611">
    <property type="entry name" value="PfkB_dom"/>
</dbReference>
<dbReference type="KEGG" id="hhg:XM38_044800"/>
<dbReference type="AlphaFoldDB" id="A0A1Z3HT79"/>
<accession>A0A1Z3HT79</accession>
<dbReference type="Pfam" id="PF00294">
    <property type="entry name" value="PfkB"/>
    <property type="match status" value="1"/>
</dbReference>
<name>A0A1Z3HT79_9CYAN</name>
<dbReference type="Gene3D" id="3.40.1190.20">
    <property type="match status" value="1"/>
</dbReference>
<evidence type="ECO:0000259" key="1">
    <source>
        <dbReference type="Pfam" id="PF00294"/>
    </source>
</evidence>
<keyword evidence="3" id="KW-1185">Reference proteome</keyword>
<organism evidence="2 3">
    <name type="scientific">Halomicronema hongdechloris C2206</name>
    <dbReference type="NCBI Taxonomy" id="1641165"/>
    <lineage>
        <taxon>Bacteria</taxon>
        <taxon>Bacillati</taxon>
        <taxon>Cyanobacteriota</taxon>
        <taxon>Cyanophyceae</taxon>
        <taxon>Nodosilineales</taxon>
        <taxon>Nodosilineaceae</taxon>
        <taxon>Halomicronema</taxon>
    </lineage>
</organism>
<gene>
    <name evidence="2" type="ORF">XM38_044800</name>
</gene>
<dbReference type="STRING" id="1641165.XM38_26500"/>
<dbReference type="Proteomes" id="UP000191901">
    <property type="component" value="Chromosome"/>
</dbReference>
<dbReference type="OrthoDB" id="9775849at2"/>
<proteinExistence type="predicted"/>
<dbReference type="RefSeq" id="WP_080814047.1">
    <property type="nucleotide sequence ID" value="NZ_CP021983.2"/>
</dbReference>
<dbReference type="SUPFAM" id="SSF53613">
    <property type="entry name" value="Ribokinase-like"/>
    <property type="match status" value="1"/>
</dbReference>
<dbReference type="EMBL" id="CP021983">
    <property type="protein sequence ID" value="ASC73513.1"/>
    <property type="molecule type" value="Genomic_DNA"/>
</dbReference>